<accession>A0A2M8L5N9</accession>
<evidence type="ECO:0000313" key="10">
    <source>
        <dbReference type="Proteomes" id="UP000229500"/>
    </source>
</evidence>
<dbReference type="InterPro" id="IPR035987">
    <property type="entry name" value="Ribosomal_uS8_sf"/>
</dbReference>
<dbReference type="EMBL" id="PFEL01000053">
    <property type="protein sequence ID" value="PJE69149.1"/>
    <property type="molecule type" value="Genomic_DNA"/>
</dbReference>
<dbReference type="GO" id="GO:1990904">
    <property type="term" value="C:ribonucleoprotein complex"/>
    <property type="evidence" value="ECO:0007669"/>
    <property type="project" value="UniProtKB-KW"/>
</dbReference>
<organism evidence="9 10">
    <name type="scientific">Candidatus Shapirobacteria bacterium CG10_big_fil_rev_8_21_14_0_10_38_14</name>
    <dbReference type="NCBI Taxonomy" id="1974483"/>
    <lineage>
        <taxon>Bacteria</taxon>
        <taxon>Candidatus Shapironibacteriota</taxon>
    </lineage>
</organism>
<evidence type="ECO:0000256" key="1">
    <source>
        <dbReference type="ARBA" id="ARBA00006471"/>
    </source>
</evidence>
<dbReference type="PROSITE" id="PS00053">
    <property type="entry name" value="RIBOSOMAL_S8"/>
    <property type="match status" value="1"/>
</dbReference>
<dbReference type="Proteomes" id="UP000229500">
    <property type="component" value="Unassembled WGS sequence"/>
</dbReference>
<keyword evidence="2 7" id="KW-0699">rRNA-binding</keyword>
<dbReference type="GO" id="GO:0006412">
    <property type="term" value="P:translation"/>
    <property type="evidence" value="ECO:0007669"/>
    <property type="project" value="UniProtKB-UniRule"/>
</dbReference>
<keyword evidence="3 7" id="KW-0694">RNA-binding</keyword>
<dbReference type="Gene3D" id="3.30.1370.30">
    <property type="match status" value="1"/>
</dbReference>
<dbReference type="Pfam" id="PF00410">
    <property type="entry name" value="Ribosomal_S8"/>
    <property type="match status" value="1"/>
</dbReference>
<dbReference type="FunFam" id="3.30.1370.30:FF:000002">
    <property type="entry name" value="30S ribosomal protein S8"/>
    <property type="match status" value="1"/>
</dbReference>
<dbReference type="FunFam" id="3.30.1490.10:FF:000001">
    <property type="entry name" value="30S ribosomal protein S8"/>
    <property type="match status" value="1"/>
</dbReference>
<dbReference type="GO" id="GO:0003735">
    <property type="term" value="F:structural constituent of ribosome"/>
    <property type="evidence" value="ECO:0007669"/>
    <property type="project" value="InterPro"/>
</dbReference>
<reference evidence="10" key="1">
    <citation type="submission" date="2017-09" db="EMBL/GenBank/DDBJ databases">
        <title>Depth-based differentiation of microbial function through sediment-hosted aquifers and enrichment of novel symbionts in the deep terrestrial subsurface.</title>
        <authorList>
            <person name="Probst A.J."/>
            <person name="Ladd B."/>
            <person name="Jarett J.K."/>
            <person name="Geller-Mcgrath D.E."/>
            <person name="Sieber C.M.K."/>
            <person name="Emerson J.B."/>
            <person name="Anantharaman K."/>
            <person name="Thomas B.C."/>
            <person name="Malmstrom R."/>
            <person name="Stieglmeier M."/>
            <person name="Klingl A."/>
            <person name="Woyke T."/>
            <person name="Ryan C.M."/>
            <person name="Banfield J.F."/>
        </authorList>
    </citation>
    <scope>NUCLEOTIDE SEQUENCE [LARGE SCALE GENOMIC DNA]</scope>
</reference>
<evidence type="ECO:0000256" key="2">
    <source>
        <dbReference type="ARBA" id="ARBA00022730"/>
    </source>
</evidence>
<evidence type="ECO:0000256" key="8">
    <source>
        <dbReference type="RuleBase" id="RU003660"/>
    </source>
</evidence>
<dbReference type="Gene3D" id="3.30.1490.10">
    <property type="match status" value="1"/>
</dbReference>
<dbReference type="AlphaFoldDB" id="A0A2M8L5N9"/>
<dbReference type="InterPro" id="IPR000630">
    <property type="entry name" value="Ribosomal_uS8"/>
</dbReference>
<dbReference type="NCBIfam" id="NF001109">
    <property type="entry name" value="PRK00136.1"/>
    <property type="match status" value="1"/>
</dbReference>
<evidence type="ECO:0000256" key="5">
    <source>
        <dbReference type="ARBA" id="ARBA00023274"/>
    </source>
</evidence>
<dbReference type="GO" id="GO:0005737">
    <property type="term" value="C:cytoplasm"/>
    <property type="evidence" value="ECO:0007669"/>
    <property type="project" value="UniProtKB-ARBA"/>
</dbReference>
<evidence type="ECO:0000256" key="6">
    <source>
        <dbReference type="ARBA" id="ARBA00035258"/>
    </source>
</evidence>
<name>A0A2M8L5N9_9BACT</name>
<evidence type="ECO:0000313" key="9">
    <source>
        <dbReference type="EMBL" id="PJE69149.1"/>
    </source>
</evidence>
<comment type="subunit">
    <text evidence="7">Part of the 30S ribosomal subunit. Contacts proteins S5 and S12.</text>
</comment>
<dbReference type="GO" id="GO:0005840">
    <property type="term" value="C:ribosome"/>
    <property type="evidence" value="ECO:0007669"/>
    <property type="project" value="UniProtKB-KW"/>
</dbReference>
<keyword evidence="4 7" id="KW-0689">Ribosomal protein</keyword>
<dbReference type="GO" id="GO:0019843">
    <property type="term" value="F:rRNA binding"/>
    <property type="evidence" value="ECO:0007669"/>
    <property type="project" value="UniProtKB-UniRule"/>
</dbReference>
<sequence length="130" mass="14835">MTDLIADMLTRIRNGYLARKKQVAVPYSKIKEAIAKIMVKKGYLEKFERRETKDERRSLELTLKYDGKDPTITEIRRVSKPSVKVYQKAKQLRSVNADLGIKIVSTSAGLMTGKEAKKKNLGGEVICEMW</sequence>
<keyword evidence="5 7" id="KW-0687">Ribonucleoprotein</keyword>
<dbReference type="InterPro" id="IPR047863">
    <property type="entry name" value="Ribosomal_uS8_CS"/>
</dbReference>
<gene>
    <name evidence="7" type="primary">rpsH</name>
    <name evidence="9" type="ORF">COU96_01320</name>
</gene>
<dbReference type="SUPFAM" id="SSF56047">
    <property type="entry name" value="Ribosomal protein S8"/>
    <property type="match status" value="1"/>
</dbReference>
<dbReference type="HAMAP" id="MF_01302_B">
    <property type="entry name" value="Ribosomal_uS8_B"/>
    <property type="match status" value="1"/>
</dbReference>
<evidence type="ECO:0000256" key="3">
    <source>
        <dbReference type="ARBA" id="ARBA00022884"/>
    </source>
</evidence>
<evidence type="ECO:0000256" key="4">
    <source>
        <dbReference type="ARBA" id="ARBA00022980"/>
    </source>
</evidence>
<dbReference type="PANTHER" id="PTHR11758">
    <property type="entry name" value="40S RIBOSOMAL PROTEIN S15A"/>
    <property type="match status" value="1"/>
</dbReference>
<evidence type="ECO:0000256" key="7">
    <source>
        <dbReference type="HAMAP-Rule" id="MF_01302"/>
    </source>
</evidence>
<protein>
    <recommendedName>
        <fullName evidence="6 7">Small ribosomal subunit protein uS8</fullName>
    </recommendedName>
</protein>
<proteinExistence type="inferred from homology"/>
<comment type="function">
    <text evidence="7">One of the primary rRNA binding proteins, it binds directly to 16S rRNA central domain where it helps coordinate assembly of the platform of the 30S subunit.</text>
</comment>
<comment type="caution">
    <text evidence="9">The sequence shown here is derived from an EMBL/GenBank/DDBJ whole genome shotgun (WGS) entry which is preliminary data.</text>
</comment>
<comment type="similarity">
    <text evidence="1 7 8">Belongs to the universal ribosomal protein uS8 family.</text>
</comment>